<dbReference type="PANTHER" id="PTHR22926">
    <property type="entry name" value="PHOSPHO-N-ACETYLMURAMOYL-PENTAPEPTIDE-TRANSFERASE"/>
    <property type="match status" value="1"/>
</dbReference>
<dbReference type="Proteomes" id="UP000604383">
    <property type="component" value="Unassembled WGS sequence"/>
</dbReference>
<feature type="transmembrane region" description="Helical" evidence="8">
    <location>
        <begin position="122"/>
        <end position="144"/>
    </location>
</feature>
<sequence>MDWLKYLIIPLALSALITPFLKIVAYRLDIYAQVNERTVHKGKIARIGGVAIYISFVVCMAVFMKTDMTINGILIGGTIMFIGGLIDDMVNLKPKYKLAFEVAAAIVLMTVGKVSLDVIRLPMGISIDMGLVSFIVTFVWIIGITNAVNLIDGLDGLAGGISAIILVVIACLSVIEGRLDIQTMSLILAGATMGFLLYNSHPASIFMGDCGALFLGFIISAISLLGFKSSTIMTLALPILLLAVPIVDTIGAILRRKLSGHKFSEADKNHLHHLLMQRFGHRNTVIILYVVTALFGFTAYIYLINKATGFLVLFIIALVVELFIEFSGMISKQYHPLLSIANTIQKRARKLYRKFSKKSPDTKQEK</sequence>
<dbReference type="EMBL" id="JQIF01000023">
    <property type="protein sequence ID" value="KGJ54057.1"/>
    <property type="molecule type" value="Genomic_DNA"/>
</dbReference>
<feature type="binding site" evidence="7">
    <location>
        <position position="209"/>
    </location>
    <ligand>
        <name>Mg(2+)</name>
        <dbReference type="ChEBI" id="CHEBI:18420"/>
    </ligand>
</feature>
<feature type="transmembrane region" description="Helical" evidence="8">
    <location>
        <begin position="156"/>
        <end position="175"/>
    </location>
</feature>
<evidence type="ECO:0000256" key="3">
    <source>
        <dbReference type="ARBA" id="ARBA00022679"/>
    </source>
</evidence>
<keyword evidence="5 8" id="KW-1133">Transmembrane helix</keyword>
<dbReference type="GO" id="GO:0046872">
    <property type="term" value="F:metal ion binding"/>
    <property type="evidence" value="ECO:0007669"/>
    <property type="project" value="UniProtKB-KW"/>
</dbReference>
<dbReference type="AlphaFoldDB" id="A0A099IA15"/>
<evidence type="ECO:0000256" key="6">
    <source>
        <dbReference type="ARBA" id="ARBA00023136"/>
    </source>
</evidence>
<comment type="caution">
    <text evidence="9">The sequence shown here is derived from an EMBL/GenBank/DDBJ whole genome shotgun (WGS) entry which is preliminary data.</text>
</comment>
<keyword evidence="2" id="KW-1003">Cell membrane</keyword>
<gene>
    <name evidence="9" type="ORF">CIAN88_05800</name>
    <name evidence="11" type="ORF">GT664_19640</name>
    <name evidence="10" type="ORF">MKC95_04065</name>
</gene>
<evidence type="ECO:0000256" key="7">
    <source>
        <dbReference type="PIRSR" id="PIRSR600715-1"/>
    </source>
</evidence>
<evidence type="ECO:0000256" key="8">
    <source>
        <dbReference type="SAM" id="Phobius"/>
    </source>
</evidence>
<dbReference type="GO" id="GO:0071555">
    <property type="term" value="P:cell wall organization"/>
    <property type="evidence" value="ECO:0007669"/>
    <property type="project" value="TreeGrafter"/>
</dbReference>
<reference evidence="9 12" key="1">
    <citation type="submission" date="2014-08" db="EMBL/GenBank/DDBJ databases">
        <title>Clostridium innocuum, an unnegligible vancomycin-resistant pathogen causing extra-intestinal infections.</title>
        <authorList>
            <person name="Feng Y."/>
            <person name="Chiu C.-H."/>
        </authorList>
    </citation>
    <scope>NUCLEOTIDE SEQUENCE [LARGE SCALE GENOMIC DNA]</scope>
    <source>
        <strain evidence="9 12">AN88</strain>
    </source>
</reference>
<feature type="transmembrane region" description="Helical" evidence="8">
    <location>
        <begin position="232"/>
        <end position="254"/>
    </location>
</feature>
<dbReference type="PROSITE" id="PS01348">
    <property type="entry name" value="MRAY_2"/>
    <property type="match status" value="1"/>
</dbReference>
<evidence type="ECO:0000256" key="4">
    <source>
        <dbReference type="ARBA" id="ARBA00022692"/>
    </source>
</evidence>
<dbReference type="RefSeq" id="WP_008816354.1">
    <property type="nucleotide sequence ID" value="NZ_AP025565.1"/>
</dbReference>
<feature type="transmembrane region" description="Helical" evidence="8">
    <location>
        <begin position="205"/>
        <end position="226"/>
    </location>
</feature>
<keyword evidence="7" id="KW-0460">Magnesium</keyword>
<dbReference type="Proteomes" id="UP001203972">
    <property type="component" value="Unassembled WGS sequence"/>
</dbReference>
<evidence type="ECO:0000256" key="1">
    <source>
        <dbReference type="ARBA" id="ARBA00004651"/>
    </source>
</evidence>
<keyword evidence="6 8" id="KW-0472">Membrane</keyword>
<reference evidence="11" key="2">
    <citation type="journal article" date="2019" name="Nat. Med.">
        <title>A library of human gut bacterial isolates paired with longitudinal multiomics data enables mechanistic microbiome research.</title>
        <authorList>
            <person name="Poyet M."/>
            <person name="Groussin M."/>
            <person name="Gibbons S.M."/>
            <person name="Avila-Pacheco J."/>
            <person name="Jiang X."/>
            <person name="Kearney S.M."/>
            <person name="Perrotta A.R."/>
            <person name="Berdy B."/>
            <person name="Zhao S."/>
            <person name="Lieberman T.D."/>
            <person name="Swanson P.K."/>
            <person name="Smith M."/>
            <person name="Roesemann S."/>
            <person name="Alexander J.E."/>
            <person name="Rich S.A."/>
            <person name="Livny J."/>
            <person name="Vlamakis H."/>
            <person name="Clish C."/>
            <person name="Bullock K."/>
            <person name="Deik A."/>
            <person name="Scott J."/>
            <person name="Pierce K.A."/>
            <person name="Xavier R.J."/>
            <person name="Alm E.J."/>
        </authorList>
    </citation>
    <scope>NUCLEOTIDE SEQUENCE</scope>
    <source>
        <strain evidence="11">BIOML-A12</strain>
    </source>
</reference>
<proteinExistence type="predicted"/>
<name>A0A099IA15_CLOIN</name>
<dbReference type="InterPro" id="IPR018480">
    <property type="entry name" value="PNAcMuramoyl-5peptid_Trfase_CS"/>
</dbReference>
<feature type="transmembrane region" description="Helical" evidence="8">
    <location>
        <begin position="69"/>
        <end position="86"/>
    </location>
</feature>
<comment type="cofactor">
    <cofactor evidence="7">
        <name>Mg(2+)</name>
        <dbReference type="ChEBI" id="CHEBI:18420"/>
    </cofactor>
</comment>
<keyword evidence="3 9" id="KW-0808">Transferase</keyword>
<dbReference type="GO" id="GO:0005886">
    <property type="term" value="C:plasma membrane"/>
    <property type="evidence" value="ECO:0007669"/>
    <property type="project" value="UniProtKB-SubCell"/>
</dbReference>
<organism evidence="9 12">
    <name type="scientific">Clostridium innocuum</name>
    <dbReference type="NCBI Taxonomy" id="1522"/>
    <lineage>
        <taxon>Bacteria</taxon>
        <taxon>Bacillati</taxon>
        <taxon>Bacillota</taxon>
        <taxon>Clostridia</taxon>
        <taxon>Eubacteriales</taxon>
        <taxon>Clostridiaceae</taxon>
        <taxon>Clostridium</taxon>
    </lineage>
</organism>
<feature type="transmembrane region" description="Helical" evidence="8">
    <location>
        <begin position="98"/>
        <end position="116"/>
    </location>
</feature>
<comment type="subcellular location">
    <subcellularLocation>
        <location evidence="1">Cell membrane</location>
        <topology evidence="1">Multi-pass membrane protein</topology>
    </subcellularLocation>
</comment>
<dbReference type="EMBL" id="WWTN01000047">
    <property type="protein sequence ID" value="MZH57907.1"/>
    <property type="molecule type" value="Genomic_DNA"/>
</dbReference>
<evidence type="ECO:0000313" key="9">
    <source>
        <dbReference type="EMBL" id="KGJ54057.1"/>
    </source>
</evidence>
<feature type="transmembrane region" description="Helical" evidence="8">
    <location>
        <begin position="285"/>
        <end position="304"/>
    </location>
</feature>
<feature type="binding site" evidence="7">
    <location>
        <position position="149"/>
    </location>
    <ligand>
        <name>Mg(2+)</name>
        <dbReference type="ChEBI" id="CHEBI:18420"/>
    </ligand>
</feature>
<feature type="transmembrane region" description="Helical" evidence="8">
    <location>
        <begin position="44"/>
        <end position="63"/>
    </location>
</feature>
<dbReference type="PANTHER" id="PTHR22926:SF3">
    <property type="entry name" value="UNDECAPRENYL-PHOSPHATE ALPHA-N-ACETYLGLUCOSAMINYL 1-PHOSPHATE TRANSFERASE"/>
    <property type="match status" value="1"/>
</dbReference>
<dbReference type="EMBL" id="JAKTMA010000005">
    <property type="protein sequence ID" value="MCR0231941.1"/>
    <property type="molecule type" value="Genomic_DNA"/>
</dbReference>
<accession>A0A099IA15</accession>
<dbReference type="GO" id="GO:0044038">
    <property type="term" value="P:cell wall macromolecule biosynthetic process"/>
    <property type="evidence" value="ECO:0007669"/>
    <property type="project" value="TreeGrafter"/>
</dbReference>
<dbReference type="InterPro" id="IPR000715">
    <property type="entry name" value="Glycosyl_transferase_4"/>
</dbReference>
<evidence type="ECO:0000256" key="5">
    <source>
        <dbReference type="ARBA" id="ARBA00022989"/>
    </source>
</evidence>
<evidence type="ECO:0000313" key="12">
    <source>
        <dbReference type="Proteomes" id="UP000030008"/>
    </source>
</evidence>
<protein>
    <submittedName>
        <fullName evidence="9">UDP-phosphate N-acetylglucosaminyl-1-phosphate transferase</fullName>
    </submittedName>
    <submittedName>
        <fullName evidence="10">Undecaprenyl/decaprenyl-phosphate alpha-N-acetylglucosaminyl 1-phosphate transferase</fullName>
    </submittedName>
</protein>
<evidence type="ECO:0000313" key="11">
    <source>
        <dbReference type="EMBL" id="MZH57907.1"/>
    </source>
</evidence>
<feature type="transmembrane region" description="Helical" evidence="8">
    <location>
        <begin position="310"/>
        <end position="330"/>
    </location>
</feature>
<evidence type="ECO:0000313" key="10">
    <source>
        <dbReference type="EMBL" id="MCR0231941.1"/>
    </source>
</evidence>
<feature type="transmembrane region" description="Helical" evidence="8">
    <location>
        <begin position="181"/>
        <end position="198"/>
    </location>
</feature>
<keyword evidence="4 8" id="KW-0812">Transmembrane</keyword>
<evidence type="ECO:0000256" key="2">
    <source>
        <dbReference type="ARBA" id="ARBA00022475"/>
    </source>
</evidence>
<dbReference type="Proteomes" id="UP000030008">
    <property type="component" value="Unassembled WGS sequence"/>
</dbReference>
<keyword evidence="7" id="KW-0479">Metal-binding</keyword>
<dbReference type="GO" id="GO:0016780">
    <property type="term" value="F:phosphotransferase activity, for other substituted phosphate groups"/>
    <property type="evidence" value="ECO:0007669"/>
    <property type="project" value="InterPro"/>
</dbReference>
<dbReference type="CDD" id="cd06853">
    <property type="entry name" value="GT_WecA_like"/>
    <property type="match status" value="1"/>
</dbReference>
<feature type="transmembrane region" description="Helical" evidence="8">
    <location>
        <begin position="6"/>
        <end position="24"/>
    </location>
</feature>
<reference evidence="10" key="3">
    <citation type="journal article" date="2022" name="Clin. Infect. Dis.">
        <title>Association between Clostridium innocuum and antibiotic-associated diarrhea in adults and children: A cross-sectional study and comparative genomics analysis.</title>
        <authorList>
            <person name="Cherny K.E."/>
            <person name="Muscat E.B."/>
            <person name="Balaji A."/>
            <person name="Mukherjee J."/>
            <person name="Ozer E.A."/>
            <person name="Angarone M.P."/>
            <person name="Hauser A.R."/>
            <person name="Sichel J.S."/>
            <person name="Amponsah E."/>
            <person name="Kociolek L.K."/>
        </authorList>
    </citation>
    <scope>NUCLEOTIDE SEQUENCE</scope>
    <source>
        <strain evidence="10">NU1-AC-029v</strain>
    </source>
</reference>
<dbReference type="GO" id="GO:0009103">
    <property type="term" value="P:lipopolysaccharide biosynthetic process"/>
    <property type="evidence" value="ECO:0007669"/>
    <property type="project" value="TreeGrafter"/>
</dbReference>
<dbReference type="Pfam" id="PF00953">
    <property type="entry name" value="Glycos_transf_4"/>
    <property type="match status" value="1"/>
</dbReference>